<keyword evidence="1" id="KW-0812">Transmembrane</keyword>
<evidence type="ECO:0000313" key="2">
    <source>
        <dbReference type="EMBL" id="GIQ90775.1"/>
    </source>
</evidence>
<organism evidence="2 3">
    <name type="scientific">Kipferlia bialata</name>
    <dbReference type="NCBI Taxonomy" id="797122"/>
    <lineage>
        <taxon>Eukaryota</taxon>
        <taxon>Metamonada</taxon>
        <taxon>Carpediemonas-like organisms</taxon>
        <taxon>Kipferlia</taxon>
    </lineage>
</organism>
<sequence>MTTACRRVRYLQFRVVVFLYSLAVCIYRIGLHRHWHAKEYLPASCAFLSYLTNQIITLTLVYSALSLAPCVFPALATVRWDGLFHPLGPVRRCLFIISATSTLYLSLVFWTMLWGRTPTYELPHHLQGLSLIDNIGVHGSHFLWLLMDAAYYDPALLSPFTKANVAAPFIFGLVYLFTALIDGITTHRYPYYFLEPEFPMRLLVIVSVLCMCVGTTYQ</sequence>
<dbReference type="Proteomes" id="UP000265618">
    <property type="component" value="Unassembled WGS sequence"/>
</dbReference>
<keyword evidence="1" id="KW-1133">Transmembrane helix</keyword>
<keyword evidence="3" id="KW-1185">Reference proteome</keyword>
<name>A0A9K3DAR9_9EUKA</name>
<accession>A0A9K3DAR9</accession>
<feature type="transmembrane region" description="Helical" evidence="1">
    <location>
        <begin position="93"/>
        <end position="115"/>
    </location>
</feature>
<feature type="transmembrane region" description="Helical" evidence="1">
    <location>
        <begin position="165"/>
        <end position="186"/>
    </location>
</feature>
<reference evidence="2 3" key="1">
    <citation type="journal article" date="2018" name="PLoS ONE">
        <title>The draft genome of Kipferlia bialata reveals reductive genome evolution in fornicate parasites.</title>
        <authorList>
            <person name="Tanifuji G."/>
            <person name="Takabayashi S."/>
            <person name="Kume K."/>
            <person name="Takagi M."/>
            <person name="Nakayama T."/>
            <person name="Kamikawa R."/>
            <person name="Inagaki Y."/>
            <person name="Hashimoto T."/>
        </authorList>
    </citation>
    <scope>NUCLEOTIDE SEQUENCE [LARGE SCALE GENOMIC DNA]</scope>
    <source>
        <strain evidence="2">NY0173</strain>
    </source>
</reference>
<proteinExistence type="predicted"/>
<comment type="caution">
    <text evidence="2">The sequence shown here is derived from an EMBL/GenBank/DDBJ whole genome shotgun (WGS) entry which is preliminary data.</text>
</comment>
<feature type="transmembrane region" description="Helical" evidence="1">
    <location>
        <begin position="12"/>
        <end position="30"/>
    </location>
</feature>
<feature type="transmembrane region" description="Helical" evidence="1">
    <location>
        <begin position="198"/>
        <end position="217"/>
    </location>
</feature>
<evidence type="ECO:0000256" key="1">
    <source>
        <dbReference type="SAM" id="Phobius"/>
    </source>
</evidence>
<gene>
    <name evidence="2" type="ORF">KIPB_013697</name>
</gene>
<feature type="transmembrane region" description="Helical" evidence="1">
    <location>
        <begin position="50"/>
        <end position="72"/>
    </location>
</feature>
<protein>
    <submittedName>
        <fullName evidence="2">Uncharacterized protein</fullName>
    </submittedName>
</protein>
<keyword evidence="1" id="KW-0472">Membrane</keyword>
<evidence type="ECO:0000313" key="3">
    <source>
        <dbReference type="Proteomes" id="UP000265618"/>
    </source>
</evidence>
<dbReference type="AlphaFoldDB" id="A0A9K3DAR9"/>
<dbReference type="EMBL" id="BDIP01006646">
    <property type="protein sequence ID" value="GIQ90775.1"/>
    <property type="molecule type" value="Genomic_DNA"/>
</dbReference>